<dbReference type="Proteomes" id="UP000583929">
    <property type="component" value="Unassembled WGS sequence"/>
</dbReference>
<proteinExistence type="predicted"/>
<name>A0A7J6FXX4_CANSA</name>
<dbReference type="EMBL" id="JAATIQ010000167">
    <property type="protein sequence ID" value="KAF4374630.1"/>
    <property type="molecule type" value="Genomic_DNA"/>
</dbReference>
<keyword evidence="2" id="KW-1185">Reference proteome</keyword>
<dbReference type="AlphaFoldDB" id="A0A7J6FXX4"/>
<gene>
    <name evidence="1" type="ORF">G4B88_004882</name>
</gene>
<evidence type="ECO:0000313" key="2">
    <source>
        <dbReference type="Proteomes" id="UP000583929"/>
    </source>
</evidence>
<evidence type="ECO:0000313" key="1">
    <source>
        <dbReference type="EMBL" id="KAF4374630.1"/>
    </source>
</evidence>
<protein>
    <submittedName>
        <fullName evidence="1">Uncharacterized protein</fullName>
    </submittedName>
</protein>
<comment type="caution">
    <text evidence="1">The sequence shown here is derived from an EMBL/GenBank/DDBJ whole genome shotgun (WGS) entry which is preliminary data.</text>
</comment>
<reference evidence="1 2" key="1">
    <citation type="journal article" date="2020" name="bioRxiv">
        <title>Sequence and annotation of 42 cannabis genomes reveals extensive copy number variation in cannabinoid synthesis and pathogen resistance genes.</title>
        <authorList>
            <person name="Mckernan K.J."/>
            <person name="Helbert Y."/>
            <person name="Kane L.T."/>
            <person name="Ebling H."/>
            <person name="Zhang L."/>
            <person name="Liu B."/>
            <person name="Eaton Z."/>
            <person name="Mclaughlin S."/>
            <person name="Kingan S."/>
            <person name="Baybayan P."/>
            <person name="Concepcion G."/>
            <person name="Jordan M."/>
            <person name="Riva A."/>
            <person name="Barbazuk W."/>
            <person name="Harkins T."/>
        </authorList>
    </citation>
    <scope>NUCLEOTIDE SEQUENCE [LARGE SCALE GENOMIC DNA]</scope>
    <source>
        <strain evidence="2">cv. Jamaican Lion 4</strain>
        <tissue evidence="1">Leaf</tissue>
    </source>
</reference>
<organism evidence="1 2">
    <name type="scientific">Cannabis sativa</name>
    <name type="common">Hemp</name>
    <name type="synonym">Marijuana</name>
    <dbReference type="NCBI Taxonomy" id="3483"/>
    <lineage>
        <taxon>Eukaryota</taxon>
        <taxon>Viridiplantae</taxon>
        <taxon>Streptophyta</taxon>
        <taxon>Embryophyta</taxon>
        <taxon>Tracheophyta</taxon>
        <taxon>Spermatophyta</taxon>
        <taxon>Magnoliopsida</taxon>
        <taxon>eudicotyledons</taxon>
        <taxon>Gunneridae</taxon>
        <taxon>Pentapetalae</taxon>
        <taxon>rosids</taxon>
        <taxon>fabids</taxon>
        <taxon>Rosales</taxon>
        <taxon>Cannabaceae</taxon>
        <taxon>Cannabis</taxon>
    </lineage>
</organism>
<sequence length="69" mass="7909">MDDQPIGAGDMTERSFDITADSSAVEVARMRQRNNNHGNSRKPKFGISKIPIFFQIERRKKSTTIQRID</sequence>
<accession>A0A7J6FXX4</accession>